<evidence type="ECO:0000313" key="2">
    <source>
        <dbReference type="EMBL" id="CAG7729714.1"/>
    </source>
</evidence>
<dbReference type="Proteomes" id="UP000708208">
    <property type="component" value="Unassembled WGS sequence"/>
</dbReference>
<keyword evidence="3" id="KW-1185">Reference proteome</keyword>
<proteinExistence type="predicted"/>
<dbReference type="AlphaFoldDB" id="A0A8J2K538"/>
<dbReference type="OrthoDB" id="6625098at2759"/>
<dbReference type="EMBL" id="CAJVCH010182939">
    <property type="protein sequence ID" value="CAG7729714.1"/>
    <property type="molecule type" value="Genomic_DNA"/>
</dbReference>
<feature type="compositionally biased region" description="Polar residues" evidence="1">
    <location>
        <begin position="13"/>
        <end position="28"/>
    </location>
</feature>
<reference evidence="2" key="1">
    <citation type="submission" date="2021-06" db="EMBL/GenBank/DDBJ databases">
        <authorList>
            <person name="Hodson N. C."/>
            <person name="Mongue J. A."/>
            <person name="Jaron S. K."/>
        </authorList>
    </citation>
    <scope>NUCLEOTIDE SEQUENCE</scope>
</reference>
<sequence>MEPTRKYPRIETSRNPVQQEQSTDSNVSENKFASLNTLSQILDAAKWISVISEGPEYLELNCDVCFTSSEAKGGVFKIKTGRENLETSTQCREFRNFKNSVNRHAQTANHMARLADALKVKRQLDAEEERAGLILGTVAYGTMKTYKSLNSYENQITCLADYGVYVGDINHSRRFPESMRALFYKVLFVRTKEVLQTPLSVTLVASPFTIWVDKITPNGTSFQIIGISTCVRGTNCCILLDICELGVDLTGNALAKGILDTIYKFYNPDEAKRLYLGAAVDGQYVILHVPAKILSLLGFNTGLDQTILPPFHHFWWDSAHVIELANSDMQRRFPWITEIDNIIKDVNSNYKYGQGHAELHQEAHRRTMKAASIESSSDTRFAAHEYEVLRNFHKTFQFIYAIMNQKNDPNLAKIGNMRFAILFSALSDFYKVISAASCQVQNSTSFPWDCDNAVTTMVQNLRCIAQSLNSADYNCDNDLLPYTNKCAKELLLHQTFQDSVLFRNRVNFHNLRSNANDLHQNVFEVIRTNFTKVADFFQSYCARDVVHLLLPALVRNKSECIAETVGSLIKGHLRGRGSLSNEAMSQELFLDFYGPPPHRHCHWLVKKALQLRFASSSIHFKRKSPSPKLSTYETSRVTDRCHLETGRIPPPEA</sequence>
<name>A0A8J2K538_9HEXA</name>
<evidence type="ECO:0000256" key="1">
    <source>
        <dbReference type="SAM" id="MobiDB-lite"/>
    </source>
</evidence>
<feature type="compositionally biased region" description="Basic and acidic residues" evidence="1">
    <location>
        <begin position="1"/>
        <end position="12"/>
    </location>
</feature>
<gene>
    <name evidence="2" type="ORF">AFUS01_LOCUS18408</name>
</gene>
<accession>A0A8J2K538</accession>
<organism evidence="2 3">
    <name type="scientific">Allacma fusca</name>
    <dbReference type="NCBI Taxonomy" id="39272"/>
    <lineage>
        <taxon>Eukaryota</taxon>
        <taxon>Metazoa</taxon>
        <taxon>Ecdysozoa</taxon>
        <taxon>Arthropoda</taxon>
        <taxon>Hexapoda</taxon>
        <taxon>Collembola</taxon>
        <taxon>Symphypleona</taxon>
        <taxon>Sminthuridae</taxon>
        <taxon>Allacma</taxon>
    </lineage>
</organism>
<protein>
    <submittedName>
        <fullName evidence="2">Uncharacterized protein</fullName>
    </submittedName>
</protein>
<evidence type="ECO:0000313" key="3">
    <source>
        <dbReference type="Proteomes" id="UP000708208"/>
    </source>
</evidence>
<comment type="caution">
    <text evidence="2">The sequence shown here is derived from an EMBL/GenBank/DDBJ whole genome shotgun (WGS) entry which is preliminary data.</text>
</comment>
<feature type="region of interest" description="Disordered" evidence="1">
    <location>
        <begin position="1"/>
        <end position="28"/>
    </location>
</feature>